<evidence type="ECO:0000313" key="2">
    <source>
        <dbReference type="Proteomes" id="UP000270094"/>
    </source>
</evidence>
<organism evidence="1 2">
    <name type="scientific">Strongylus vulgaris</name>
    <name type="common">Blood worm</name>
    <dbReference type="NCBI Taxonomy" id="40348"/>
    <lineage>
        <taxon>Eukaryota</taxon>
        <taxon>Metazoa</taxon>
        <taxon>Ecdysozoa</taxon>
        <taxon>Nematoda</taxon>
        <taxon>Chromadorea</taxon>
        <taxon>Rhabditida</taxon>
        <taxon>Rhabditina</taxon>
        <taxon>Rhabditomorpha</taxon>
        <taxon>Strongyloidea</taxon>
        <taxon>Strongylidae</taxon>
        <taxon>Strongylus</taxon>
    </lineage>
</organism>
<evidence type="ECO:0000313" key="1">
    <source>
        <dbReference type="EMBL" id="VDM84549.1"/>
    </source>
</evidence>
<sequence length="83" mass="9553">MCSYEVRGACVFPDTAPPIYHVYIMDHVPATHMCSYEVRGACVFPDTAPPIYHVYIMDHVIRKRMLNRVPTHFSPFLYAIHGV</sequence>
<dbReference type="Proteomes" id="UP000270094">
    <property type="component" value="Unassembled WGS sequence"/>
</dbReference>
<accession>A0A3P7JX59</accession>
<name>A0A3P7JX59_STRVU</name>
<dbReference type="OrthoDB" id="10638949at2759"/>
<proteinExistence type="predicted"/>
<keyword evidence="2" id="KW-1185">Reference proteome</keyword>
<dbReference type="AlphaFoldDB" id="A0A3P7JX59"/>
<reference evidence="1 2" key="1">
    <citation type="submission" date="2018-11" db="EMBL/GenBank/DDBJ databases">
        <authorList>
            <consortium name="Pathogen Informatics"/>
        </authorList>
    </citation>
    <scope>NUCLEOTIDE SEQUENCE [LARGE SCALE GENOMIC DNA]</scope>
</reference>
<protein>
    <submittedName>
        <fullName evidence="1">Uncharacterized protein</fullName>
    </submittedName>
</protein>
<gene>
    <name evidence="1" type="ORF">SVUK_LOCUS19547</name>
</gene>
<dbReference type="EMBL" id="UYYB01130980">
    <property type="protein sequence ID" value="VDM84549.1"/>
    <property type="molecule type" value="Genomic_DNA"/>
</dbReference>